<name>A0A1Y1IN42_KLENI</name>
<dbReference type="Proteomes" id="UP000054558">
    <property type="component" value="Unassembled WGS sequence"/>
</dbReference>
<keyword evidence="4" id="KW-1185">Reference proteome</keyword>
<reference evidence="3 4" key="1">
    <citation type="journal article" date="2014" name="Nat. Commun.">
        <title>Klebsormidium flaccidum genome reveals primary factors for plant terrestrial adaptation.</title>
        <authorList>
            <person name="Hori K."/>
            <person name="Maruyama F."/>
            <person name="Fujisawa T."/>
            <person name="Togashi T."/>
            <person name="Yamamoto N."/>
            <person name="Seo M."/>
            <person name="Sato S."/>
            <person name="Yamada T."/>
            <person name="Mori H."/>
            <person name="Tajima N."/>
            <person name="Moriyama T."/>
            <person name="Ikeuchi M."/>
            <person name="Watanabe M."/>
            <person name="Wada H."/>
            <person name="Kobayashi K."/>
            <person name="Saito M."/>
            <person name="Masuda T."/>
            <person name="Sasaki-Sekimoto Y."/>
            <person name="Mashiguchi K."/>
            <person name="Awai K."/>
            <person name="Shimojima M."/>
            <person name="Masuda S."/>
            <person name="Iwai M."/>
            <person name="Nobusawa T."/>
            <person name="Narise T."/>
            <person name="Kondo S."/>
            <person name="Saito H."/>
            <person name="Sato R."/>
            <person name="Murakawa M."/>
            <person name="Ihara Y."/>
            <person name="Oshima-Yamada Y."/>
            <person name="Ohtaka K."/>
            <person name="Satoh M."/>
            <person name="Sonobe K."/>
            <person name="Ishii M."/>
            <person name="Ohtani R."/>
            <person name="Kanamori-Sato M."/>
            <person name="Honoki R."/>
            <person name="Miyazaki D."/>
            <person name="Mochizuki H."/>
            <person name="Umetsu J."/>
            <person name="Higashi K."/>
            <person name="Shibata D."/>
            <person name="Kamiya Y."/>
            <person name="Sato N."/>
            <person name="Nakamura Y."/>
            <person name="Tabata S."/>
            <person name="Ida S."/>
            <person name="Kurokawa K."/>
            <person name="Ohta H."/>
        </authorList>
    </citation>
    <scope>NUCLEOTIDE SEQUENCE [LARGE SCALE GENOMIC DNA]</scope>
    <source>
        <strain evidence="3 4">NIES-2285</strain>
    </source>
</reference>
<evidence type="ECO:0000313" key="3">
    <source>
        <dbReference type="EMBL" id="GAQ92184.1"/>
    </source>
</evidence>
<dbReference type="PANTHER" id="PTHR47249">
    <property type="entry name" value="VACUOLAR PROTEIN 8"/>
    <property type="match status" value="1"/>
</dbReference>
<dbReference type="GO" id="GO:0071562">
    <property type="term" value="P:nucleus-vacuole junction assembly"/>
    <property type="evidence" value="ECO:0007669"/>
    <property type="project" value="InterPro"/>
</dbReference>
<protein>
    <submittedName>
        <fullName evidence="3">Uncharacterized protein</fullName>
    </submittedName>
</protein>
<sequence>MAKPYSIFEKLLWNPNTFGEPKALQRLRLEAVCKRFQELVHNAGCLEWDFNQSEDESAFLRYMLQQRKCASLLTKVALVVEHPVNLAAILQSIILQAQDSLGEIHLFMGGAGAASIIDFEYMLLMFQACKELATLEVLYWTRELQVSQRLLCNDWLPKPFARLRTLTLQGFAVSPLRFDAFIERFPSLTSLELNCLMGATYTLRSSSLRKMFWWGNEAAGIDTENPSRISIPRSLEKVVALLDSRSILIREKAVRVLLALASNAGSRVAVAQAPGCLQRLGVLLQAPSGDLQKIVPGLLWELAADDTAGRFIVHTPDIVPRLAELLVGAPLAAVSWGLCRVWRLSPRREWS</sequence>
<dbReference type="PANTHER" id="PTHR47249:SF1">
    <property type="entry name" value="VACUOLAR PROTEIN 8"/>
    <property type="match status" value="1"/>
</dbReference>
<organism evidence="3 4">
    <name type="scientific">Klebsormidium nitens</name>
    <name type="common">Green alga</name>
    <name type="synonym">Ulothrix nitens</name>
    <dbReference type="NCBI Taxonomy" id="105231"/>
    <lineage>
        <taxon>Eukaryota</taxon>
        <taxon>Viridiplantae</taxon>
        <taxon>Streptophyta</taxon>
        <taxon>Klebsormidiophyceae</taxon>
        <taxon>Klebsormidiales</taxon>
        <taxon>Klebsormidiaceae</taxon>
        <taxon>Klebsormidium</taxon>
    </lineage>
</organism>
<comment type="similarity">
    <text evidence="1">Belongs to the beta-catenin family.</text>
</comment>
<dbReference type="Gene3D" id="1.25.10.10">
    <property type="entry name" value="Leucine-rich Repeat Variant"/>
    <property type="match status" value="1"/>
</dbReference>
<accession>A0A1Y1IN42</accession>
<dbReference type="SUPFAM" id="SSF48371">
    <property type="entry name" value="ARM repeat"/>
    <property type="match status" value="1"/>
</dbReference>
<dbReference type="InterPro" id="IPR011989">
    <property type="entry name" value="ARM-like"/>
</dbReference>
<dbReference type="GO" id="GO:0043495">
    <property type="term" value="F:protein-membrane adaptor activity"/>
    <property type="evidence" value="ECO:0007669"/>
    <property type="project" value="InterPro"/>
</dbReference>
<gene>
    <name evidence="3" type="ORF">KFL_009400060</name>
</gene>
<dbReference type="InterPro" id="IPR045156">
    <property type="entry name" value="Vac8"/>
</dbReference>
<dbReference type="AlphaFoldDB" id="A0A1Y1IN42"/>
<dbReference type="InterPro" id="IPR016024">
    <property type="entry name" value="ARM-type_fold"/>
</dbReference>
<evidence type="ECO:0000313" key="4">
    <source>
        <dbReference type="Proteomes" id="UP000054558"/>
    </source>
</evidence>
<dbReference type="EMBL" id="DF237889">
    <property type="protein sequence ID" value="GAQ92184.1"/>
    <property type="molecule type" value="Genomic_DNA"/>
</dbReference>
<evidence type="ECO:0000256" key="1">
    <source>
        <dbReference type="ARBA" id="ARBA00005462"/>
    </source>
</evidence>
<evidence type="ECO:0000256" key="2">
    <source>
        <dbReference type="ARBA" id="ARBA00022737"/>
    </source>
</evidence>
<keyword evidence="2" id="KW-0677">Repeat</keyword>
<proteinExistence type="inferred from homology"/>